<name>A0ABV2PBY8_9MICC</name>
<sequence length="351" mass="37089">MTTGQQAKESRRHKDRALPGPTMRAIVQEGYGSAADVLHEARVPRPDISENEVLVKVRAAGLDRGTWHIATGLPYALRPVYGFKAPRKPVPGLDLAGTVEAVGAKVTRFAVGDHVFGSGRGAFAEYAAARENQLALKPANITFEQAAVVPVSACTALIALRAGGIDPGQDQPARGQRVLVSGASGGVGSYVVQFAKAAGAEVTGVASAAKVEMVRALGADRVIDYTTQDFLDGTEQYDVIIDIAGNPSVSRLRRSLTPSGTAVITGGEEGGTWTGSMDRQLRALAVSPFIRQRLTMIVGTQNAPDLEYLAGLLEARTITPVIDRTYPLAQVPDAMRYFDAGKVRGKVAITL</sequence>
<dbReference type="InterPro" id="IPR002364">
    <property type="entry name" value="Quin_OxRdtase/zeta-crystal_CS"/>
</dbReference>
<proteinExistence type="predicted"/>
<dbReference type="PANTHER" id="PTHR44013:SF1">
    <property type="entry name" value="ZINC-TYPE ALCOHOL DEHYDROGENASE-LIKE PROTEIN C16A3.02C"/>
    <property type="match status" value="1"/>
</dbReference>
<dbReference type="Gene3D" id="3.40.50.720">
    <property type="entry name" value="NAD(P)-binding Rossmann-like Domain"/>
    <property type="match status" value="1"/>
</dbReference>
<dbReference type="InterPro" id="IPR013154">
    <property type="entry name" value="ADH-like_N"/>
</dbReference>
<evidence type="ECO:0000259" key="2">
    <source>
        <dbReference type="SMART" id="SM00829"/>
    </source>
</evidence>
<reference evidence="3 4" key="1">
    <citation type="submission" date="2024-06" db="EMBL/GenBank/DDBJ databases">
        <title>Sorghum-associated microbial communities from plants grown in Nebraska, USA.</title>
        <authorList>
            <person name="Schachtman D."/>
        </authorList>
    </citation>
    <scope>NUCLEOTIDE SEQUENCE [LARGE SCALE GENOMIC DNA]</scope>
    <source>
        <strain evidence="3 4">3552</strain>
    </source>
</reference>
<dbReference type="Pfam" id="PF13602">
    <property type="entry name" value="ADH_zinc_N_2"/>
    <property type="match status" value="1"/>
</dbReference>
<dbReference type="SMART" id="SM00829">
    <property type="entry name" value="PKS_ER"/>
    <property type="match status" value="1"/>
</dbReference>
<evidence type="ECO:0000313" key="4">
    <source>
        <dbReference type="Proteomes" id="UP001549307"/>
    </source>
</evidence>
<dbReference type="EMBL" id="JBEPSN010000012">
    <property type="protein sequence ID" value="MET4542265.1"/>
    <property type="molecule type" value="Genomic_DNA"/>
</dbReference>
<dbReference type="Pfam" id="PF08240">
    <property type="entry name" value="ADH_N"/>
    <property type="match status" value="1"/>
</dbReference>
<dbReference type="RefSeq" id="WP_354232609.1">
    <property type="nucleotide sequence ID" value="NZ_JBEPSN010000012.1"/>
</dbReference>
<organism evidence="3 4">
    <name type="scientific">Arthrobacter bambusae</name>
    <dbReference type="NCBI Taxonomy" id="1338426"/>
    <lineage>
        <taxon>Bacteria</taxon>
        <taxon>Bacillati</taxon>
        <taxon>Actinomycetota</taxon>
        <taxon>Actinomycetes</taxon>
        <taxon>Micrococcales</taxon>
        <taxon>Micrococcaceae</taxon>
        <taxon>Arthrobacter</taxon>
    </lineage>
</organism>
<dbReference type="InterPro" id="IPR052733">
    <property type="entry name" value="Chloroplast_QOR"/>
</dbReference>
<dbReference type="SUPFAM" id="SSF51735">
    <property type="entry name" value="NAD(P)-binding Rossmann-fold domains"/>
    <property type="match status" value="1"/>
</dbReference>
<dbReference type="InterPro" id="IPR036291">
    <property type="entry name" value="NAD(P)-bd_dom_sf"/>
</dbReference>
<dbReference type="PROSITE" id="PS01162">
    <property type="entry name" value="QOR_ZETA_CRYSTAL"/>
    <property type="match status" value="1"/>
</dbReference>
<dbReference type="PANTHER" id="PTHR44013">
    <property type="entry name" value="ZINC-TYPE ALCOHOL DEHYDROGENASE-LIKE PROTEIN C16A3.02C"/>
    <property type="match status" value="1"/>
</dbReference>
<dbReference type="CDD" id="cd08267">
    <property type="entry name" value="MDR1"/>
    <property type="match status" value="1"/>
</dbReference>
<feature type="region of interest" description="Disordered" evidence="1">
    <location>
        <begin position="1"/>
        <end position="20"/>
    </location>
</feature>
<dbReference type="Proteomes" id="UP001549307">
    <property type="component" value="Unassembled WGS sequence"/>
</dbReference>
<dbReference type="InterPro" id="IPR011032">
    <property type="entry name" value="GroES-like_sf"/>
</dbReference>
<comment type="caution">
    <text evidence="3">The sequence shown here is derived from an EMBL/GenBank/DDBJ whole genome shotgun (WGS) entry which is preliminary data.</text>
</comment>
<gene>
    <name evidence="3" type="ORF">ABIE37_004070</name>
</gene>
<protein>
    <submittedName>
        <fullName evidence="3">NADPH:quinone reductase-like Zn-dependent oxidoreductase</fullName>
    </submittedName>
</protein>
<feature type="domain" description="Enoyl reductase (ER)" evidence="2">
    <location>
        <begin position="33"/>
        <end position="349"/>
    </location>
</feature>
<dbReference type="SUPFAM" id="SSF50129">
    <property type="entry name" value="GroES-like"/>
    <property type="match status" value="1"/>
</dbReference>
<accession>A0ABV2PBY8</accession>
<evidence type="ECO:0000256" key="1">
    <source>
        <dbReference type="SAM" id="MobiDB-lite"/>
    </source>
</evidence>
<keyword evidence="4" id="KW-1185">Reference proteome</keyword>
<dbReference type="GeneID" id="92754996"/>
<evidence type="ECO:0000313" key="3">
    <source>
        <dbReference type="EMBL" id="MET4542265.1"/>
    </source>
</evidence>
<dbReference type="InterPro" id="IPR020843">
    <property type="entry name" value="ER"/>
</dbReference>
<dbReference type="Gene3D" id="3.90.180.10">
    <property type="entry name" value="Medium-chain alcohol dehydrogenases, catalytic domain"/>
    <property type="match status" value="1"/>
</dbReference>